<reference evidence="1" key="2">
    <citation type="submission" date="2023-05" db="EMBL/GenBank/DDBJ databases">
        <authorList>
            <consortium name="Lawrence Berkeley National Laboratory"/>
            <person name="Steindorff A."/>
            <person name="Hensen N."/>
            <person name="Bonometti L."/>
            <person name="Westerberg I."/>
            <person name="Brannstrom I.O."/>
            <person name="Guillou S."/>
            <person name="Cros-Aarteil S."/>
            <person name="Calhoun S."/>
            <person name="Haridas S."/>
            <person name="Kuo A."/>
            <person name="Mondo S."/>
            <person name="Pangilinan J."/>
            <person name="Riley R."/>
            <person name="Labutti K."/>
            <person name="Andreopoulos B."/>
            <person name="Lipzen A."/>
            <person name="Chen C."/>
            <person name="Yanf M."/>
            <person name="Daum C."/>
            <person name="Ng V."/>
            <person name="Clum A."/>
            <person name="Ohm R."/>
            <person name="Martin F."/>
            <person name="Silar P."/>
            <person name="Natvig D."/>
            <person name="Lalanne C."/>
            <person name="Gautier V."/>
            <person name="Ament-Velasquez S.L."/>
            <person name="Kruys A."/>
            <person name="Hutchinson M.I."/>
            <person name="Powell A.J."/>
            <person name="Barry K."/>
            <person name="Miller A.N."/>
            <person name="Grigoriev I.V."/>
            <person name="Debuchy R."/>
            <person name="Gladieux P."/>
            <person name="Thoren M.H."/>
            <person name="Johannesson H."/>
        </authorList>
    </citation>
    <scope>NUCLEOTIDE SEQUENCE</scope>
    <source>
        <strain evidence="1">PSN243</strain>
    </source>
</reference>
<dbReference type="AlphaFoldDB" id="A0AAV9G6P0"/>
<comment type="caution">
    <text evidence="1">The sequence shown here is derived from an EMBL/GenBank/DDBJ whole genome shotgun (WGS) entry which is preliminary data.</text>
</comment>
<sequence>MDTATKVKISTTAILARNDIVPRQLDAFHSIDNNLVADMLKISRASQSREALTGIIGAAYGDLDPTNPITVQKQYTLGMFTALKLQFAFVKIFGLAGGEEALKDVGDWPDYLDEDLE</sequence>
<gene>
    <name evidence="1" type="ORF">QBC34DRAFT_385981</name>
</gene>
<organism evidence="1 2">
    <name type="scientific">Podospora aff. communis PSN243</name>
    <dbReference type="NCBI Taxonomy" id="3040156"/>
    <lineage>
        <taxon>Eukaryota</taxon>
        <taxon>Fungi</taxon>
        <taxon>Dikarya</taxon>
        <taxon>Ascomycota</taxon>
        <taxon>Pezizomycotina</taxon>
        <taxon>Sordariomycetes</taxon>
        <taxon>Sordariomycetidae</taxon>
        <taxon>Sordariales</taxon>
        <taxon>Podosporaceae</taxon>
        <taxon>Podospora</taxon>
    </lineage>
</organism>
<accession>A0AAV9G6P0</accession>
<evidence type="ECO:0000313" key="1">
    <source>
        <dbReference type="EMBL" id="KAK4443777.1"/>
    </source>
</evidence>
<reference evidence="1" key="1">
    <citation type="journal article" date="2023" name="Mol. Phylogenet. Evol.">
        <title>Genome-scale phylogeny and comparative genomics of the fungal order Sordariales.</title>
        <authorList>
            <person name="Hensen N."/>
            <person name="Bonometti L."/>
            <person name="Westerberg I."/>
            <person name="Brannstrom I.O."/>
            <person name="Guillou S."/>
            <person name="Cros-Aarteil S."/>
            <person name="Calhoun S."/>
            <person name="Haridas S."/>
            <person name="Kuo A."/>
            <person name="Mondo S."/>
            <person name="Pangilinan J."/>
            <person name="Riley R."/>
            <person name="LaButti K."/>
            <person name="Andreopoulos B."/>
            <person name="Lipzen A."/>
            <person name="Chen C."/>
            <person name="Yan M."/>
            <person name="Daum C."/>
            <person name="Ng V."/>
            <person name="Clum A."/>
            <person name="Steindorff A."/>
            <person name="Ohm R.A."/>
            <person name="Martin F."/>
            <person name="Silar P."/>
            <person name="Natvig D.O."/>
            <person name="Lalanne C."/>
            <person name="Gautier V."/>
            <person name="Ament-Velasquez S.L."/>
            <person name="Kruys A."/>
            <person name="Hutchinson M.I."/>
            <person name="Powell A.J."/>
            <person name="Barry K."/>
            <person name="Miller A.N."/>
            <person name="Grigoriev I.V."/>
            <person name="Debuchy R."/>
            <person name="Gladieux P."/>
            <person name="Hiltunen Thoren M."/>
            <person name="Johannesson H."/>
        </authorList>
    </citation>
    <scope>NUCLEOTIDE SEQUENCE</scope>
    <source>
        <strain evidence="1">PSN243</strain>
    </source>
</reference>
<protein>
    <submittedName>
        <fullName evidence="1">Uncharacterized protein</fullName>
    </submittedName>
</protein>
<evidence type="ECO:0000313" key="2">
    <source>
        <dbReference type="Proteomes" id="UP001321760"/>
    </source>
</evidence>
<keyword evidence="2" id="KW-1185">Reference proteome</keyword>
<name>A0AAV9G6P0_9PEZI</name>
<proteinExistence type="predicted"/>
<dbReference type="Proteomes" id="UP001321760">
    <property type="component" value="Unassembled WGS sequence"/>
</dbReference>
<dbReference type="EMBL" id="MU865987">
    <property type="protein sequence ID" value="KAK4443777.1"/>
    <property type="molecule type" value="Genomic_DNA"/>
</dbReference>